<evidence type="ECO:0000313" key="2">
    <source>
        <dbReference type="Proteomes" id="UP001268683"/>
    </source>
</evidence>
<dbReference type="InterPro" id="IPR011972">
    <property type="entry name" value="CHP02285"/>
</dbReference>
<gene>
    <name evidence="1" type="ORF">QGN29_07990</name>
</gene>
<sequence length="286" mass="32847">MGLAQNGKAFEQSPSDTSLKTNTIIWGKFHIPPVFILRGTHKGRGTVDQFISYLEKHLPTYSHESYEANISRILNDMTNGRPVCSVMLKNTKRTESLYFSMPAILNAHHRLFFVRENIARIENILGYKLGASISLEDLLSHSDTLKAGLVAQRAFHPLLDKVLDQHKEKIFYRYGAGAVEGIFMMMKKKRIDYTIEYPSIQKYVNEVQQSSHDLVGLPIKELPLFVSGYVACTKSEWGKKTIHEINKLLSEHRTKPEFQKIMEYWSTPEDIALMQSAYPAFYNKKK</sequence>
<reference evidence="1" key="1">
    <citation type="submission" date="2023-04" db="EMBL/GenBank/DDBJ databases">
        <title>Complete genome sequence of Temperatibacter marinus.</title>
        <authorList>
            <person name="Rong J.-C."/>
            <person name="Yi M.-L."/>
            <person name="Zhao Q."/>
        </authorList>
    </citation>
    <scope>NUCLEOTIDE SEQUENCE</scope>
    <source>
        <strain evidence="1">NBRC 110045</strain>
    </source>
</reference>
<dbReference type="EMBL" id="CP123872">
    <property type="protein sequence ID" value="WND01499.1"/>
    <property type="molecule type" value="Genomic_DNA"/>
</dbReference>
<dbReference type="AlphaFoldDB" id="A0AA52EFR6"/>
<dbReference type="RefSeq" id="WP_310797327.1">
    <property type="nucleotide sequence ID" value="NZ_CP123872.1"/>
</dbReference>
<dbReference type="NCBIfam" id="TIGR02285">
    <property type="entry name" value="TIGR02285 family protein"/>
    <property type="match status" value="1"/>
</dbReference>
<dbReference type="KEGG" id="tmk:QGN29_07990"/>
<evidence type="ECO:0000313" key="1">
    <source>
        <dbReference type="EMBL" id="WND01499.1"/>
    </source>
</evidence>
<dbReference type="SUPFAM" id="SSF53850">
    <property type="entry name" value="Periplasmic binding protein-like II"/>
    <property type="match status" value="1"/>
</dbReference>
<protein>
    <submittedName>
        <fullName evidence="1">TIGR02285 family protein</fullName>
    </submittedName>
</protein>
<accession>A0AA52EFR6</accession>
<dbReference type="Proteomes" id="UP001268683">
    <property type="component" value="Chromosome"/>
</dbReference>
<name>A0AA52EFR6_9PROT</name>
<proteinExistence type="predicted"/>
<keyword evidence="2" id="KW-1185">Reference proteome</keyword>
<organism evidence="1 2">
    <name type="scientific">Temperatibacter marinus</name>
    <dbReference type="NCBI Taxonomy" id="1456591"/>
    <lineage>
        <taxon>Bacteria</taxon>
        <taxon>Pseudomonadati</taxon>
        <taxon>Pseudomonadota</taxon>
        <taxon>Alphaproteobacteria</taxon>
        <taxon>Kordiimonadales</taxon>
        <taxon>Temperatibacteraceae</taxon>
        <taxon>Temperatibacter</taxon>
    </lineage>
</organism>
<dbReference type="Gene3D" id="3.40.190.10">
    <property type="entry name" value="Periplasmic binding protein-like II"/>
    <property type="match status" value="2"/>
</dbReference>